<evidence type="ECO:0000256" key="1">
    <source>
        <dbReference type="ARBA" id="ARBA00004604"/>
    </source>
</evidence>
<evidence type="ECO:0000259" key="5">
    <source>
        <dbReference type="PROSITE" id="PS51366"/>
    </source>
</evidence>
<dbReference type="Pfam" id="PF02854">
    <property type="entry name" value="MIF4G"/>
    <property type="match status" value="1"/>
</dbReference>
<evidence type="ECO:0000256" key="2">
    <source>
        <dbReference type="ARBA" id="ARBA00006856"/>
    </source>
</evidence>
<organism evidence="6">
    <name type="scientific">Trichuris suis</name>
    <name type="common">pig whipworm</name>
    <dbReference type="NCBI Taxonomy" id="68888"/>
    <lineage>
        <taxon>Eukaryota</taxon>
        <taxon>Metazoa</taxon>
        <taxon>Ecdysozoa</taxon>
        <taxon>Nematoda</taxon>
        <taxon>Enoplea</taxon>
        <taxon>Dorylaimia</taxon>
        <taxon>Trichinellida</taxon>
        <taxon>Trichuridae</taxon>
        <taxon>Trichuris</taxon>
    </lineage>
</organism>
<feature type="non-terminal residue" evidence="6">
    <location>
        <position position="680"/>
    </location>
</feature>
<dbReference type="SUPFAM" id="SSF48371">
    <property type="entry name" value="ARM repeat"/>
    <property type="match status" value="1"/>
</dbReference>
<comment type="subcellular location">
    <subcellularLocation>
        <location evidence="1">Nucleus</location>
        <location evidence="1">Nucleolus</location>
    </subcellularLocation>
</comment>
<dbReference type="OrthoDB" id="10260961at2759"/>
<protein>
    <recommendedName>
        <fullName evidence="5">MI domain-containing protein</fullName>
    </recommendedName>
</protein>
<accession>A0A085N8Q9</accession>
<keyword evidence="3" id="KW-0539">Nucleus</keyword>
<dbReference type="SMART" id="SM00544">
    <property type="entry name" value="MA3"/>
    <property type="match status" value="1"/>
</dbReference>
<gene>
    <name evidence="6" type="ORF">M514_07057</name>
</gene>
<dbReference type="GO" id="GO:0005730">
    <property type="term" value="C:nucleolus"/>
    <property type="evidence" value="ECO:0007669"/>
    <property type="project" value="UniProtKB-SubCell"/>
</dbReference>
<feature type="region of interest" description="Disordered" evidence="4">
    <location>
        <begin position="99"/>
        <end position="124"/>
    </location>
</feature>
<name>A0A085N8Q9_9BILA</name>
<dbReference type="Proteomes" id="UP000030758">
    <property type="component" value="Unassembled WGS sequence"/>
</dbReference>
<dbReference type="GO" id="GO:0042274">
    <property type="term" value="P:ribosomal small subunit biogenesis"/>
    <property type="evidence" value="ECO:0007669"/>
    <property type="project" value="TreeGrafter"/>
</dbReference>
<dbReference type="PANTHER" id="PTHR18034:SF4">
    <property type="entry name" value="NUCLEOLAR MIF4G DOMAIN-CONTAINING PROTEIN 1"/>
    <property type="match status" value="1"/>
</dbReference>
<dbReference type="InterPro" id="IPR050781">
    <property type="entry name" value="CWC22_splicing_factor"/>
</dbReference>
<dbReference type="Gene3D" id="1.25.40.180">
    <property type="match status" value="1"/>
</dbReference>
<dbReference type="InterPro" id="IPR003890">
    <property type="entry name" value="MIF4G-like_typ-3"/>
</dbReference>
<dbReference type="InterPro" id="IPR016024">
    <property type="entry name" value="ARM-type_fold"/>
</dbReference>
<feature type="region of interest" description="Disordered" evidence="4">
    <location>
        <begin position="74"/>
        <end position="93"/>
    </location>
</feature>
<dbReference type="Pfam" id="PF02847">
    <property type="entry name" value="MA3"/>
    <property type="match status" value="1"/>
</dbReference>
<dbReference type="EMBL" id="KL367531">
    <property type="protein sequence ID" value="KFD65855.1"/>
    <property type="molecule type" value="Genomic_DNA"/>
</dbReference>
<feature type="compositionally biased region" description="Basic and acidic residues" evidence="4">
    <location>
        <begin position="75"/>
        <end position="84"/>
    </location>
</feature>
<dbReference type="GO" id="GO:0003723">
    <property type="term" value="F:RNA binding"/>
    <property type="evidence" value="ECO:0007669"/>
    <property type="project" value="InterPro"/>
</dbReference>
<sequence>MGSNVRKMAKKRKLEIRHLHDMIEEDDKEIAMYSKLLKLNRKTGQSLYKAFEAEGLGDLLELCDRTEQSLAKANWTKEETAERRPPKKKNKEREIIQEAPDVQERKKAKATSESKAEVVKTHSSTDAVVQSKAVRKPVPANEDNAGPSTVELSAKELENQKEKKIQIENLTKALKGAINKISESNIVPICRQVEDLFLSVSKRDVKQIFTDLLFTFCSTPILLHNRLLVSIAALVTVLHSKLKGEITAFLVEAFVSRLEERRKANDKSEEGSYALNNGYVFLGYLTALKVAGSKLLFEIANALFQSFSAKDVEILLHFFRGKNNFCFVPIEFISMSHGFMLRKSSPIELKKLLSTAQAKAKEAQTSERMQTLTTLLMNDMNNIKNNHASKLSNYDPELIEHAMRMVRSLIGGCTVEPPVGFGLQDVLDAPVKGRWWIVGSSFEVERFKRTSGNSKQENKSENFRADLLLLARKNRMNTDLRRHIFCTIMSSEDYLNALQNLLKLNLKGAQEREIIHILFICCLNEKKYNPFYALVVQAFCKYHRRFVLTTRYAVWDKLKVISTLKKGRRQNFASLLASLLGSLSLPVTVLKTIDFADIESDVVKFLRLTFIALLLQYPDDALKQCFGVLRENSALWPLRDGIRLFLQRFFIKESSDSNDALKRRVLMLDEFLVPRESYCL</sequence>
<reference evidence="6" key="1">
    <citation type="journal article" date="2014" name="Nat. Genet.">
        <title>Genome and transcriptome of the porcine whipworm Trichuris suis.</title>
        <authorList>
            <person name="Jex A.R."/>
            <person name="Nejsum P."/>
            <person name="Schwarz E.M."/>
            <person name="Hu L."/>
            <person name="Young N.D."/>
            <person name="Hall R.S."/>
            <person name="Korhonen P.K."/>
            <person name="Liao S."/>
            <person name="Thamsborg S."/>
            <person name="Xia J."/>
            <person name="Xu P."/>
            <person name="Wang S."/>
            <person name="Scheerlinck J.P."/>
            <person name="Hofmann A."/>
            <person name="Sternberg P.W."/>
            <person name="Wang J."/>
            <person name="Gasser R.B."/>
        </authorList>
    </citation>
    <scope>NUCLEOTIDE SEQUENCE [LARGE SCALE GENOMIC DNA]</scope>
    <source>
        <strain evidence="6">DCEP-RM93F</strain>
    </source>
</reference>
<feature type="compositionally biased region" description="Basic and acidic residues" evidence="4">
    <location>
        <begin position="99"/>
        <end position="120"/>
    </location>
</feature>
<dbReference type="PROSITE" id="PS51366">
    <property type="entry name" value="MI"/>
    <property type="match status" value="1"/>
</dbReference>
<proteinExistence type="inferred from homology"/>
<evidence type="ECO:0000256" key="3">
    <source>
        <dbReference type="ARBA" id="ARBA00023242"/>
    </source>
</evidence>
<feature type="domain" description="MI" evidence="5">
    <location>
        <begin position="479"/>
        <end position="595"/>
    </location>
</feature>
<comment type="similarity">
    <text evidence="2">Belongs to the CWC22 family.</text>
</comment>
<dbReference type="InterPro" id="IPR003891">
    <property type="entry name" value="Initiation_fac_eIF4g_MI"/>
</dbReference>
<evidence type="ECO:0000313" key="6">
    <source>
        <dbReference type="EMBL" id="KFD65855.1"/>
    </source>
</evidence>
<evidence type="ECO:0000256" key="4">
    <source>
        <dbReference type="SAM" id="MobiDB-lite"/>
    </source>
</evidence>
<dbReference type="AlphaFoldDB" id="A0A085N8Q9"/>
<dbReference type="PANTHER" id="PTHR18034">
    <property type="entry name" value="CELL CYCLE CONTROL PROTEIN CWF22-RELATED"/>
    <property type="match status" value="1"/>
</dbReference>